<evidence type="ECO:0000313" key="3">
    <source>
        <dbReference type="Proteomes" id="UP000830671"/>
    </source>
</evidence>
<feature type="region of interest" description="Disordered" evidence="1">
    <location>
        <begin position="51"/>
        <end position="86"/>
    </location>
</feature>
<name>A0A9Q8T3I4_9PEZI</name>
<dbReference type="GeneID" id="73348017"/>
<evidence type="ECO:0000313" key="2">
    <source>
        <dbReference type="EMBL" id="UQC88549.1"/>
    </source>
</evidence>
<organism evidence="2 3">
    <name type="scientific">Colletotrichum lupini</name>
    <dbReference type="NCBI Taxonomy" id="145971"/>
    <lineage>
        <taxon>Eukaryota</taxon>
        <taxon>Fungi</taxon>
        <taxon>Dikarya</taxon>
        <taxon>Ascomycota</taxon>
        <taxon>Pezizomycotina</taxon>
        <taxon>Sordariomycetes</taxon>
        <taxon>Hypocreomycetidae</taxon>
        <taxon>Glomerellales</taxon>
        <taxon>Glomerellaceae</taxon>
        <taxon>Colletotrichum</taxon>
        <taxon>Colletotrichum acutatum species complex</taxon>
    </lineage>
</organism>
<feature type="compositionally biased region" description="Basic and acidic residues" evidence="1">
    <location>
        <begin position="63"/>
        <end position="72"/>
    </location>
</feature>
<keyword evidence="3" id="KW-1185">Reference proteome</keyword>
<proteinExistence type="predicted"/>
<evidence type="ECO:0000256" key="1">
    <source>
        <dbReference type="SAM" id="MobiDB-lite"/>
    </source>
</evidence>
<dbReference type="RefSeq" id="XP_049150153.1">
    <property type="nucleotide sequence ID" value="XM_049293007.1"/>
</dbReference>
<dbReference type="Proteomes" id="UP000830671">
    <property type="component" value="Chromosome 7"/>
</dbReference>
<sequence>MGVYEFTALMITAESPGVLRHLPQLCWIFVFVAFKKDALRLKAANGSKVFCPDEPANASRSVIPDHRDRRLPLESGPRAVPPHPRD</sequence>
<dbReference type="EMBL" id="CP019479">
    <property type="protein sequence ID" value="UQC88549.1"/>
    <property type="molecule type" value="Genomic_DNA"/>
</dbReference>
<reference evidence="2" key="1">
    <citation type="journal article" date="2021" name="Mol. Plant Microbe Interact.">
        <title>Complete Genome Sequence of the Plant-Pathogenic Fungus Colletotrichum lupini.</title>
        <authorList>
            <person name="Baroncelli R."/>
            <person name="Pensec F."/>
            <person name="Da Lio D."/>
            <person name="Boufleur T."/>
            <person name="Vicente I."/>
            <person name="Sarrocco S."/>
            <person name="Picot A."/>
            <person name="Baraldi E."/>
            <person name="Sukno S."/>
            <person name="Thon M."/>
            <person name="Le Floch G."/>
        </authorList>
    </citation>
    <scope>NUCLEOTIDE SEQUENCE</scope>
    <source>
        <strain evidence="2">IMI 504893</strain>
    </source>
</reference>
<gene>
    <name evidence="2" type="ORF">CLUP02_14074</name>
</gene>
<dbReference type="KEGG" id="clup:CLUP02_14074"/>
<dbReference type="AlphaFoldDB" id="A0A9Q8T3I4"/>
<accession>A0A9Q8T3I4</accession>
<protein>
    <submittedName>
        <fullName evidence="2">Uncharacterized protein</fullName>
    </submittedName>
</protein>